<proteinExistence type="predicted"/>
<organism evidence="1 2">
    <name type="scientific">Saxophila tyrrhenica</name>
    <dbReference type="NCBI Taxonomy" id="1690608"/>
    <lineage>
        <taxon>Eukaryota</taxon>
        <taxon>Fungi</taxon>
        <taxon>Dikarya</taxon>
        <taxon>Ascomycota</taxon>
        <taxon>Pezizomycotina</taxon>
        <taxon>Dothideomycetes</taxon>
        <taxon>Dothideomycetidae</taxon>
        <taxon>Mycosphaerellales</taxon>
        <taxon>Extremaceae</taxon>
        <taxon>Saxophila</taxon>
    </lineage>
</organism>
<sequence>MSLLGLPNELILDIIQRCMPLGFESLMLSCKAVHTVGEEFIERHNSLRRTYRIVEPARRFDYAPENDAPQDILHLLHKIAKDPLTAGYIQSIDFTWDNPIGDYSEAIEKWPVLLDNETAIEDLRFLLSDPGTLARVGIDVSGWLERMVNEPEIFFCLNRINLGWVSAQEIALDKEAAAFLETIVMNARTDPSQPLAQVTSLKTGGQWDMGEGADFQVLNPFFVLPKLRKFRGSNFMPCDR</sequence>
<comment type="caution">
    <text evidence="1">The sequence shown here is derived from an EMBL/GenBank/DDBJ whole genome shotgun (WGS) entry which is preliminary data.</text>
</comment>
<gene>
    <name evidence="1" type="ORF">LTR77_006010</name>
</gene>
<evidence type="ECO:0008006" key="3">
    <source>
        <dbReference type="Google" id="ProtNLM"/>
    </source>
</evidence>
<dbReference type="RefSeq" id="XP_064658167.1">
    <property type="nucleotide sequence ID" value="XM_064803252.1"/>
</dbReference>
<dbReference type="AlphaFoldDB" id="A0AAV9P6X3"/>
<keyword evidence="2" id="KW-1185">Reference proteome</keyword>
<reference evidence="1 2" key="1">
    <citation type="submission" date="2023-08" db="EMBL/GenBank/DDBJ databases">
        <title>Black Yeasts Isolated from many extreme environments.</title>
        <authorList>
            <person name="Coleine C."/>
            <person name="Stajich J.E."/>
            <person name="Selbmann L."/>
        </authorList>
    </citation>
    <scope>NUCLEOTIDE SEQUENCE [LARGE SCALE GENOMIC DNA]</scope>
    <source>
        <strain evidence="1 2">CCFEE 5935</strain>
    </source>
</reference>
<evidence type="ECO:0000313" key="1">
    <source>
        <dbReference type="EMBL" id="KAK5168701.1"/>
    </source>
</evidence>
<dbReference type="GeneID" id="89927350"/>
<dbReference type="Proteomes" id="UP001337655">
    <property type="component" value="Unassembled WGS sequence"/>
</dbReference>
<accession>A0AAV9P6X3</accession>
<protein>
    <recommendedName>
        <fullName evidence="3">F-box domain-containing protein</fullName>
    </recommendedName>
</protein>
<name>A0AAV9P6X3_9PEZI</name>
<evidence type="ECO:0000313" key="2">
    <source>
        <dbReference type="Proteomes" id="UP001337655"/>
    </source>
</evidence>
<dbReference type="EMBL" id="JAVRRT010000009">
    <property type="protein sequence ID" value="KAK5168701.1"/>
    <property type="molecule type" value="Genomic_DNA"/>
</dbReference>